<sequence>MTPLEPKPPDPSHPASFFFSWNFPCSSLPMYCQYLSEFYVSFVSSKSSMDAQSGNSRCGSDAVHEPWCFLPSFWVSQLESVTGSATLDVKLVNLGPLLLPQCDPSFCPREGLPSWAMPCFDLCSAAFLPSFPGYGFVPALSHLGKCRFGTFRYASFPCVPRICRPILWSDLLCLYQLGAIHAFCDLIFFILWRIAVPPLFVLSVGIEGPGGSLVMFCLCAVPFASYAVIRALTSPGMALSCIPRVIVCQVSETQCLTPYYHD</sequence>
<evidence type="ECO:0000313" key="1">
    <source>
        <dbReference type="EMBL" id="MBA4634420.1"/>
    </source>
</evidence>
<dbReference type="EMBL" id="GISG01091049">
    <property type="protein sequence ID" value="MBA4634420.1"/>
    <property type="molecule type" value="Transcribed_RNA"/>
</dbReference>
<reference evidence="1" key="2">
    <citation type="submission" date="2020-07" db="EMBL/GenBank/DDBJ databases">
        <authorList>
            <person name="Vera ALvarez R."/>
            <person name="Arias-Moreno D.M."/>
            <person name="Jimenez-Jacinto V."/>
            <person name="Jimenez-Bremont J.F."/>
            <person name="Swaminathan K."/>
            <person name="Moose S.P."/>
            <person name="Guerrero-Gonzalez M.L."/>
            <person name="Marino-Ramirez L."/>
            <person name="Landsman D."/>
            <person name="Rodriguez-Kessler M."/>
            <person name="Delgado-Sanchez P."/>
        </authorList>
    </citation>
    <scope>NUCLEOTIDE SEQUENCE</scope>
    <source>
        <tissue evidence="1">Cladode</tissue>
    </source>
</reference>
<accession>A0A7C9D530</accession>
<organism evidence="1">
    <name type="scientific">Opuntia streptacantha</name>
    <name type="common">Prickly pear cactus</name>
    <name type="synonym">Opuntia cardona</name>
    <dbReference type="NCBI Taxonomy" id="393608"/>
    <lineage>
        <taxon>Eukaryota</taxon>
        <taxon>Viridiplantae</taxon>
        <taxon>Streptophyta</taxon>
        <taxon>Embryophyta</taxon>
        <taxon>Tracheophyta</taxon>
        <taxon>Spermatophyta</taxon>
        <taxon>Magnoliopsida</taxon>
        <taxon>eudicotyledons</taxon>
        <taxon>Gunneridae</taxon>
        <taxon>Pentapetalae</taxon>
        <taxon>Caryophyllales</taxon>
        <taxon>Cactineae</taxon>
        <taxon>Cactaceae</taxon>
        <taxon>Opuntioideae</taxon>
        <taxon>Opuntia</taxon>
    </lineage>
</organism>
<proteinExistence type="predicted"/>
<name>A0A7C9D530_OPUST</name>
<dbReference type="AlphaFoldDB" id="A0A7C9D530"/>
<protein>
    <submittedName>
        <fullName evidence="1">Uncharacterized protein</fullName>
    </submittedName>
</protein>
<reference evidence="1" key="1">
    <citation type="journal article" date="2013" name="J. Plant Res.">
        <title>Effect of fungi and light on seed germination of three Opuntia species from semiarid lands of central Mexico.</title>
        <authorList>
            <person name="Delgado-Sanchez P."/>
            <person name="Jimenez-Bremont J.F."/>
            <person name="Guerrero-Gonzalez Mde L."/>
            <person name="Flores J."/>
        </authorList>
    </citation>
    <scope>NUCLEOTIDE SEQUENCE</scope>
    <source>
        <tissue evidence="1">Cladode</tissue>
    </source>
</reference>